<dbReference type="EMBL" id="JAWDJW010007343">
    <property type="protein sequence ID" value="KAK3062327.1"/>
    <property type="molecule type" value="Genomic_DNA"/>
</dbReference>
<accession>A0ACC3D5V1</accession>
<reference evidence="1" key="1">
    <citation type="submission" date="2024-09" db="EMBL/GenBank/DDBJ databases">
        <title>Black Yeasts Isolated from many extreme environments.</title>
        <authorList>
            <person name="Coleine C."/>
            <person name="Stajich J.E."/>
            <person name="Selbmann L."/>
        </authorList>
    </citation>
    <scope>NUCLEOTIDE SEQUENCE</scope>
    <source>
        <strain evidence="1">CCFEE 5737</strain>
    </source>
</reference>
<proteinExistence type="predicted"/>
<keyword evidence="2" id="KW-1185">Reference proteome</keyword>
<comment type="caution">
    <text evidence="1">The sequence shown here is derived from an EMBL/GenBank/DDBJ whole genome shotgun (WGS) entry which is preliminary data.</text>
</comment>
<protein>
    <submittedName>
        <fullName evidence="1">Uncharacterized protein</fullName>
    </submittedName>
</protein>
<organism evidence="1 2">
    <name type="scientific">Coniosporium uncinatum</name>
    <dbReference type="NCBI Taxonomy" id="93489"/>
    <lineage>
        <taxon>Eukaryota</taxon>
        <taxon>Fungi</taxon>
        <taxon>Dikarya</taxon>
        <taxon>Ascomycota</taxon>
        <taxon>Pezizomycotina</taxon>
        <taxon>Dothideomycetes</taxon>
        <taxon>Dothideomycetes incertae sedis</taxon>
        <taxon>Coniosporium</taxon>
    </lineage>
</organism>
<evidence type="ECO:0000313" key="2">
    <source>
        <dbReference type="Proteomes" id="UP001186974"/>
    </source>
</evidence>
<name>A0ACC3D5V1_9PEZI</name>
<gene>
    <name evidence="1" type="ORF">LTS18_004348</name>
</gene>
<sequence length="369" mass="42672">MEHYNLLNIMLLSNKLDSFPNTRLTIARGTRRLLAPLNAYPGGRFALGQILAAIEGLEDHIEEKLPGKLTGAHKKRHEERHTRSEAGSSHNKSEDDSYHAKRRERYRRWLEEQSQQGLHADNSMSGALRKHSDTEAGRNPRRSNCRDARYGRRLAHNRKFHPGETDKQRRGRHARAREVRRKRDRPGDREARALERRRRHDEERRVWEEERRRDEQFARARRPEPAFRADLSDVDEEERETGNPFILNLYSGGRVTRERGLDDGMEYGARRASPDTRSDGSNSPLSSAGEYSGQSGYEPLTGHLADVEAEQRAATSSRSVSPLPDYAAKVHAWEERNQEAAQSQRESENESLAYGDHEQEYSETEYRKQ</sequence>
<dbReference type="Proteomes" id="UP001186974">
    <property type="component" value="Unassembled WGS sequence"/>
</dbReference>
<evidence type="ECO:0000313" key="1">
    <source>
        <dbReference type="EMBL" id="KAK3062327.1"/>
    </source>
</evidence>